<name>A0ABU1STP5_9HYPH</name>
<protein>
    <submittedName>
        <fullName evidence="1">Uncharacterized protein</fullName>
    </submittedName>
</protein>
<dbReference type="Proteomes" id="UP001250791">
    <property type="component" value="Unassembled WGS sequence"/>
</dbReference>
<evidence type="ECO:0000313" key="1">
    <source>
        <dbReference type="EMBL" id="MDR6902342.1"/>
    </source>
</evidence>
<comment type="caution">
    <text evidence="1">The sequence shown here is derived from an EMBL/GenBank/DDBJ whole genome shotgun (WGS) entry which is preliminary data.</text>
</comment>
<reference evidence="1 2" key="1">
    <citation type="submission" date="2023-07" db="EMBL/GenBank/DDBJ databases">
        <title>Sorghum-associated microbial communities from plants grown in Nebraska, USA.</title>
        <authorList>
            <person name="Schachtman D."/>
        </authorList>
    </citation>
    <scope>NUCLEOTIDE SEQUENCE [LARGE SCALE GENOMIC DNA]</scope>
    <source>
        <strain evidence="1 2">3199</strain>
    </source>
</reference>
<keyword evidence="2" id="KW-1185">Reference proteome</keyword>
<evidence type="ECO:0000313" key="2">
    <source>
        <dbReference type="Proteomes" id="UP001250791"/>
    </source>
</evidence>
<dbReference type="EMBL" id="JAVDUP010000005">
    <property type="protein sequence ID" value="MDR6902342.1"/>
    <property type="molecule type" value="Genomic_DNA"/>
</dbReference>
<proteinExistence type="predicted"/>
<organism evidence="1 2">
    <name type="scientific">Rhizobium miluonense</name>
    <dbReference type="NCBI Taxonomy" id="411945"/>
    <lineage>
        <taxon>Bacteria</taxon>
        <taxon>Pseudomonadati</taxon>
        <taxon>Pseudomonadota</taxon>
        <taxon>Alphaproteobacteria</taxon>
        <taxon>Hyphomicrobiales</taxon>
        <taxon>Rhizobiaceae</taxon>
        <taxon>Rhizobium/Agrobacterium group</taxon>
        <taxon>Rhizobium</taxon>
    </lineage>
</organism>
<sequence length="39" mass="4343">MHLGMAKKRFAQHLLRHSKVESGRSSFVFAAVLTVFALA</sequence>
<gene>
    <name evidence="1" type="ORF">J2W52_003975</name>
</gene>
<accession>A0ABU1STP5</accession>